<keyword evidence="6 8" id="KW-1133">Transmembrane helix</keyword>
<reference evidence="10 11" key="1">
    <citation type="submission" date="2019-10" db="EMBL/GenBank/DDBJ databases">
        <title>Whole genome shotgun sequence of Acrocarpospora macrocephala NBRC 16266.</title>
        <authorList>
            <person name="Ichikawa N."/>
            <person name="Kimura A."/>
            <person name="Kitahashi Y."/>
            <person name="Komaki H."/>
            <person name="Oguchi A."/>
        </authorList>
    </citation>
    <scope>NUCLEOTIDE SEQUENCE [LARGE SCALE GENOMIC DNA]</scope>
    <source>
        <strain evidence="10 11">NBRC 16266</strain>
    </source>
</reference>
<dbReference type="EMBL" id="BLAE01000026">
    <property type="protein sequence ID" value="GES11030.1"/>
    <property type="molecule type" value="Genomic_DNA"/>
</dbReference>
<dbReference type="PANTHER" id="PTHR42929">
    <property type="entry name" value="INNER MEMBRANE ABC TRANSPORTER PERMEASE PROTEIN YDCU-RELATED-RELATED"/>
    <property type="match status" value="1"/>
</dbReference>
<keyword evidence="4" id="KW-1003">Cell membrane</keyword>
<dbReference type="PROSITE" id="PS50928">
    <property type="entry name" value="ABC_TM1"/>
    <property type="match status" value="1"/>
</dbReference>
<dbReference type="Gene3D" id="1.10.3720.10">
    <property type="entry name" value="MetI-like"/>
    <property type="match status" value="1"/>
</dbReference>
<dbReference type="Proteomes" id="UP000331127">
    <property type="component" value="Unassembled WGS sequence"/>
</dbReference>
<feature type="transmembrane region" description="Helical" evidence="8">
    <location>
        <begin position="81"/>
        <end position="103"/>
    </location>
</feature>
<dbReference type="SUPFAM" id="SSF161098">
    <property type="entry name" value="MetI-like"/>
    <property type="match status" value="1"/>
</dbReference>
<keyword evidence="3 8" id="KW-0813">Transport</keyword>
<evidence type="ECO:0000256" key="7">
    <source>
        <dbReference type="ARBA" id="ARBA00023136"/>
    </source>
</evidence>
<evidence type="ECO:0000313" key="11">
    <source>
        <dbReference type="Proteomes" id="UP000331127"/>
    </source>
</evidence>
<dbReference type="InterPro" id="IPR000515">
    <property type="entry name" value="MetI-like"/>
</dbReference>
<accession>A0A5M3WR14</accession>
<protein>
    <submittedName>
        <fullName evidence="10">Polyamine ABC transporter permease</fullName>
    </submittedName>
</protein>
<keyword evidence="5 8" id="KW-0812">Transmembrane</keyword>
<evidence type="ECO:0000313" key="10">
    <source>
        <dbReference type="EMBL" id="GES11030.1"/>
    </source>
</evidence>
<dbReference type="Pfam" id="PF00528">
    <property type="entry name" value="BPD_transp_1"/>
    <property type="match status" value="1"/>
</dbReference>
<proteinExistence type="inferred from homology"/>
<comment type="caution">
    <text evidence="10">The sequence shown here is derived from an EMBL/GenBank/DDBJ whole genome shotgun (WGS) entry which is preliminary data.</text>
</comment>
<evidence type="ECO:0000256" key="1">
    <source>
        <dbReference type="ARBA" id="ARBA00004651"/>
    </source>
</evidence>
<keyword evidence="7 8" id="KW-0472">Membrane</keyword>
<feature type="domain" description="ABC transmembrane type-1" evidence="9">
    <location>
        <begin position="77"/>
        <end position="283"/>
    </location>
</feature>
<dbReference type="GO" id="GO:0005886">
    <property type="term" value="C:plasma membrane"/>
    <property type="evidence" value="ECO:0007669"/>
    <property type="project" value="UniProtKB-SubCell"/>
</dbReference>
<name>A0A5M3WR14_9ACTN</name>
<evidence type="ECO:0000256" key="4">
    <source>
        <dbReference type="ARBA" id="ARBA00022475"/>
    </source>
</evidence>
<evidence type="ECO:0000256" key="6">
    <source>
        <dbReference type="ARBA" id="ARBA00022989"/>
    </source>
</evidence>
<feature type="transmembrane region" description="Helical" evidence="8">
    <location>
        <begin position="207"/>
        <end position="232"/>
    </location>
</feature>
<gene>
    <name evidence="10" type="ORF">Amac_046270</name>
</gene>
<dbReference type="CDD" id="cd06261">
    <property type="entry name" value="TM_PBP2"/>
    <property type="match status" value="1"/>
</dbReference>
<comment type="subcellular location">
    <subcellularLocation>
        <location evidence="1 8">Cell membrane</location>
        <topology evidence="1 8">Multi-pass membrane protein</topology>
    </subcellularLocation>
</comment>
<dbReference type="AlphaFoldDB" id="A0A5M3WR14"/>
<feature type="transmembrane region" description="Helical" evidence="8">
    <location>
        <begin position="266"/>
        <end position="287"/>
    </location>
</feature>
<dbReference type="GO" id="GO:0055085">
    <property type="term" value="P:transmembrane transport"/>
    <property type="evidence" value="ECO:0007669"/>
    <property type="project" value="InterPro"/>
</dbReference>
<organism evidence="10 11">
    <name type="scientific">Acrocarpospora macrocephala</name>
    <dbReference type="NCBI Taxonomy" id="150177"/>
    <lineage>
        <taxon>Bacteria</taxon>
        <taxon>Bacillati</taxon>
        <taxon>Actinomycetota</taxon>
        <taxon>Actinomycetes</taxon>
        <taxon>Streptosporangiales</taxon>
        <taxon>Streptosporangiaceae</taxon>
        <taxon>Acrocarpospora</taxon>
    </lineage>
</organism>
<dbReference type="RefSeq" id="WP_170322597.1">
    <property type="nucleotide sequence ID" value="NZ_BAAAHL010000036.1"/>
</dbReference>
<evidence type="ECO:0000256" key="2">
    <source>
        <dbReference type="ARBA" id="ARBA00007069"/>
    </source>
</evidence>
<feature type="transmembrane region" description="Helical" evidence="8">
    <location>
        <begin position="164"/>
        <end position="186"/>
    </location>
</feature>
<evidence type="ECO:0000256" key="8">
    <source>
        <dbReference type="RuleBase" id="RU363032"/>
    </source>
</evidence>
<dbReference type="PANTHER" id="PTHR42929:SF1">
    <property type="entry name" value="INNER MEMBRANE ABC TRANSPORTER PERMEASE PROTEIN YDCU-RELATED"/>
    <property type="match status" value="1"/>
</dbReference>
<evidence type="ECO:0000256" key="5">
    <source>
        <dbReference type="ARBA" id="ARBA00022692"/>
    </source>
</evidence>
<dbReference type="InterPro" id="IPR035906">
    <property type="entry name" value="MetI-like_sf"/>
</dbReference>
<sequence length="297" mass="33104">MTRRGRTGLWAALAAPGTLWILALFAVPFYAVAAVAFGYTDPVFNSPVPEWDPRYWDFTAFGEILSRSISGDLRPVFLRTLLYVLLALAICVLVGYPVAYYLARHAGRRRGLLLALILAPWWVNYITRMLAWLNLLQDDGYVNDLLLLTRLVEEPVQWLSGRPVTVVLALVYGYIPFFIVPLFSSLDRIDERLLEAARDLGCSGRRAFWHVTLPLSRSGLMTAGAITALPMFGDYYTNTLVSGSPKTTMVANQIELYLLGGNRKEIGASLVLLMSALLMVLMAYYLVASRRAEEATA</sequence>
<keyword evidence="11" id="KW-1185">Reference proteome</keyword>
<feature type="transmembrane region" description="Helical" evidence="8">
    <location>
        <begin position="112"/>
        <end position="133"/>
    </location>
</feature>
<evidence type="ECO:0000259" key="9">
    <source>
        <dbReference type="PROSITE" id="PS50928"/>
    </source>
</evidence>
<evidence type="ECO:0000256" key="3">
    <source>
        <dbReference type="ARBA" id="ARBA00022448"/>
    </source>
</evidence>
<comment type="similarity">
    <text evidence="2">Belongs to the binding-protein-dependent transport system permease family. CysTW subfamily.</text>
</comment>